<gene>
    <name evidence="1" type="ORF">CYPRO_1427</name>
</gene>
<protein>
    <submittedName>
        <fullName evidence="1">Uncharacterized protein</fullName>
    </submittedName>
</protein>
<evidence type="ECO:0000313" key="2">
    <source>
        <dbReference type="Proteomes" id="UP000254808"/>
    </source>
</evidence>
<dbReference type="EMBL" id="CP027806">
    <property type="protein sequence ID" value="AXJ00683.1"/>
    <property type="molecule type" value="Genomic_DNA"/>
</dbReference>
<reference evidence="1 2" key="1">
    <citation type="submission" date="2018-03" db="EMBL/GenBank/DDBJ databases">
        <title>Phenotypic and genomic properties of Cyclonatronum proteinivorum gen. nov., sp. nov., a haloalkaliphilic bacteroidete from soda lakes possessing Na+-translocating rhodopsin.</title>
        <authorList>
            <person name="Toshchakov S.V."/>
            <person name="Korzhenkov A."/>
            <person name="Samarov N.I."/>
            <person name="Kublanov I.V."/>
            <person name="Muntyan M.S."/>
            <person name="Sorokin D.Y."/>
        </authorList>
    </citation>
    <scope>NUCLEOTIDE SEQUENCE [LARGE SCALE GENOMIC DNA]</scope>
    <source>
        <strain evidence="1 2">Omega</strain>
    </source>
</reference>
<organism evidence="1 2">
    <name type="scientific">Cyclonatronum proteinivorum</name>
    <dbReference type="NCBI Taxonomy" id="1457365"/>
    <lineage>
        <taxon>Bacteria</taxon>
        <taxon>Pseudomonadati</taxon>
        <taxon>Balneolota</taxon>
        <taxon>Balneolia</taxon>
        <taxon>Balneolales</taxon>
        <taxon>Cyclonatronaceae</taxon>
        <taxon>Cyclonatronum</taxon>
    </lineage>
</organism>
<dbReference type="AlphaFoldDB" id="A0A345UJN1"/>
<accession>A0A345UJN1</accession>
<sequence>MNNIINIYSSDKRIIAQVNLETKSIQIDKNNQTQETLPQTYAIYFLMNNFDNEIVKNAIHIFNGLSNLSILIARQVILQEGEASGLKFQNQKLERLTDNEYITILTNHLLGGINF</sequence>
<proteinExistence type="predicted"/>
<dbReference type="Proteomes" id="UP000254808">
    <property type="component" value="Chromosome"/>
</dbReference>
<evidence type="ECO:0000313" key="1">
    <source>
        <dbReference type="EMBL" id="AXJ00683.1"/>
    </source>
</evidence>
<name>A0A345UJN1_9BACT</name>
<keyword evidence="2" id="KW-1185">Reference proteome</keyword>
<dbReference type="RefSeq" id="WP_114983952.1">
    <property type="nucleotide sequence ID" value="NZ_CP027806.1"/>
</dbReference>
<dbReference type="KEGG" id="cprv:CYPRO_1427"/>